<gene>
    <name evidence="1" type="ORF">PFLmoz3_04788</name>
</gene>
<dbReference type="Proteomes" id="UP000061348">
    <property type="component" value="Unassembled WGS sequence"/>
</dbReference>
<evidence type="ECO:0000313" key="1">
    <source>
        <dbReference type="EMBL" id="KWV85543.1"/>
    </source>
</evidence>
<proteinExistence type="predicted"/>
<dbReference type="AlphaFoldDB" id="A0A120G6E2"/>
<evidence type="ECO:0000313" key="2">
    <source>
        <dbReference type="Proteomes" id="UP000061348"/>
    </source>
</evidence>
<name>A0A120G6E2_PSEFL</name>
<protein>
    <submittedName>
        <fullName evidence="1">Uncharacterized protein</fullName>
    </submittedName>
</protein>
<sequence length="324" mass="35288">MPFVAEHQCLDFLAQPLGNLQGHLRWATRQHSSKFFAANASEQVATAQYPASALSDAPQHLVAFQVAVGVVDVFEVIDVQQQERQRRALRAGIVERLVGEFEEVSAVAALGQYVGGGEAMQFQLKLLLFGDVFGDAHHDQRFTGHHLLVDVALVAQPADLPVSGDDAVLAVLHGALFQHTGQAVFGVVEVFGVDAVAPFTVVGQQQAGGAAKQALVRRAHIQHTACFPIDGPQHGVHADQQGTEQLLTLTQPLDFTLSMHKRQQGRRRGRARRLCGGHIGQAGLFVNHRYNSLWARRRVQKRSLQGVTMMAKCSLREGNCGEVP</sequence>
<dbReference type="PATRIC" id="fig|294.194.peg.5307"/>
<dbReference type="EMBL" id="LCYA01000128">
    <property type="protein sequence ID" value="KWV85543.1"/>
    <property type="molecule type" value="Genomic_DNA"/>
</dbReference>
<organism evidence="1 2">
    <name type="scientific">Pseudomonas fluorescens</name>
    <dbReference type="NCBI Taxonomy" id="294"/>
    <lineage>
        <taxon>Bacteria</taxon>
        <taxon>Pseudomonadati</taxon>
        <taxon>Pseudomonadota</taxon>
        <taxon>Gammaproteobacteria</taxon>
        <taxon>Pseudomonadales</taxon>
        <taxon>Pseudomonadaceae</taxon>
        <taxon>Pseudomonas</taxon>
    </lineage>
</organism>
<comment type="caution">
    <text evidence="1">The sequence shown here is derived from an EMBL/GenBank/DDBJ whole genome shotgun (WGS) entry which is preliminary data.</text>
</comment>
<reference evidence="1 2" key="1">
    <citation type="submission" date="2015-05" db="EMBL/GenBank/DDBJ databases">
        <title>A genomic and transcriptomic approach to investigate the blue pigment phenotype in Pseudomonas fluorescens.</title>
        <authorList>
            <person name="Andreani N.A."/>
            <person name="Cardazzo B."/>
        </authorList>
    </citation>
    <scope>NUCLEOTIDE SEQUENCE [LARGE SCALE GENOMIC DNA]</scope>
    <source>
        <strain evidence="1 2">Ps_22</strain>
    </source>
</reference>
<accession>A0A120G6E2</accession>